<evidence type="ECO:0000313" key="1">
    <source>
        <dbReference type="EMBL" id="MBK1868545.1"/>
    </source>
</evidence>
<dbReference type="Proteomes" id="UP000616151">
    <property type="component" value="Unassembled WGS sequence"/>
</dbReference>
<comment type="caution">
    <text evidence="1">The sequence shown here is derived from an EMBL/GenBank/DDBJ whole genome shotgun (WGS) entry which is preliminary data.</text>
</comment>
<organism evidence="1 2">
    <name type="scientific">Taklimakanibacter albus</name>
    <dbReference type="NCBI Taxonomy" id="2800327"/>
    <lineage>
        <taxon>Bacteria</taxon>
        <taxon>Pseudomonadati</taxon>
        <taxon>Pseudomonadota</taxon>
        <taxon>Alphaproteobacteria</taxon>
        <taxon>Hyphomicrobiales</taxon>
        <taxon>Aestuariivirgaceae</taxon>
        <taxon>Taklimakanibacter</taxon>
    </lineage>
</organism>
<keyword evidence="2" id="KW-1185">Reference proteome</keyword>
<sequence length="178" mass="18988">MISTLRRIFALGLAPLALSAALLLGQAAGVPSAAQETKQGNTGAKPASRAWRTQCGGPDKKICFIEQQVVANGRVVMVGSFGYKSQTEPVAVITVPLNTLLRSGLALKVDDKKESLAQFDICGRQGCRVEVPLSGEMIGNLRSGKFLNVGWRQGDGKKQILRFSLTDFAVAWDTVAAK</sequence>
<dbReference type="EMBL" id="JAENHL010000007">
    <property type="protein sequence ID" value="MBK1868545.1"/>
    <property type="molecule type" value="Genomic_DNA"/>
</dbReference>
<protein>
    <submittedName>
        <fullName evidence="1">Invasion associated locus B family protein</fullName>
    </submittedName>
</protein>
<evidence type="ECO:0000313" key="2">
    <source>
        <dbReference type="Proteomes" id="UP000616151"/>
    </source>
</evidence>
<name>A0ACC5R7F9_9HYPH</name>
<proteinExistence type="predicted"/>
<gene>
    <name evidence="1" type="ORF">JHL16_19475</name>
</gene>
<accession>A0ACC5R7F9</accession>
<reference evidence="1" key="1">
    <citation type="submission" date="2021-01" db="EMBL/GenBank/DDBJ databases">
        <authorList>
            <person name="Sun Q."/>
        </authorList>
    </citation>
    <scope>NUCLEOTIDE SEQUENCE</scope>
    <source>
        <strain evidence="1">YIM B02566</strain>
    </source>
</reference>